<feature type="non-terminal residue" evidence="1">
    <location>
        <position position="213"/>
    </location>
</feature>
<name>A0A383E332_9ZZZZ</name>
<sequence length="213" mass="24607">MKILLLFPPDWLPSEPYLSLPALTSVLRPAGHEVVQKDINVEMYDMFFSRPFLEQVSSRIALELNHLLHVEKKRTLDEEESILKEQLVQSTPDKFDQLACDAEKAKNILRGDSFYDIDQLEWATNTLHETMALISLGYYPPQICFPPIETDLVYKPFMSSEILESLDDDQINVYRDVYRQLIAPILKKENPGMVGISIVQQKQIIPTFTFSKM</sequence>
<protein>
    <recommendedName>
        <fullName evidence="2">B12-binding domain-containing protein</fullName>
    </recommendedName>
</protein>
<dbReference type="AlphaFoldDB" id="A0A383E332"/>
<gene>
    <name evidence="1" type="ORF">METZ01_LOCUS503659</name>
</gene>
<reference evidence="1" key="1">
    <citation type="submission" date="2018-05" db="EMBL/GenBank/DDBJ databases">
        <authorList>
            <person name="Lanie J.A."/>
            <person name="Ng W.-L."/>
            <person name="Kazmierczak K.M."/>
            <person name="Andrzejewski T.M."/>
            <person name="Davidsen T.M."/>
            <person name="Wayne K.J."/>
            <person name="Tettelin H."/>
            <person name="Glass J.I."/>
            <person name="Rusch D."/>
            <person name="Podicherti R."/>
            <person name="Tsui H.-C.T."/>
            <person name="Winkler M.E."/>
        </authorList>
    </citation>
    <scope>NUCLEOTIDE SEQUENCE</scope>
</reference>
<evidence type="ECO:0008006" key="2">
    <source>
        <dbReference type="Google" id="ProtNLM"/>
    </source>
</evidence>
<accession>A0A383E332</accession>
<organism evidence="1">
    <name type="scientific">marine metagenome</name>
    <dbReference type="NCBI Taxonomy" id="408172"/>
    <lineage>
        <taxon>unclassified sequences</taxon>
        <taxon>metagenomes</taxon>
        <taxon>ecological metagenomes</taxon>
    </lineage>
</organism>
<evidence type="ECO:0000313" key="1">
    <source>
        <dbReference type="EMBL" id="SVE50805.1"/>
    </source>
</evidence>
<dbReference type="EMBL" id="UINC01222149">
    <property type="protein sequence ID" value="SVE50805.1"/>
    <property type="molecule type" value="Genomic_DNA"/>
</dbReference>
<proteinExistence type="predicted"/>